<dbReference type="EMBL" id="DVMW01000024">
    <property type="protein sequence ID" value="HIU35463.1"/>
    <property type="molecule type" value="Genomic_DNA"/>
</dbReference>
<dbReference type="InterPro" id="IPR036412">
    <property type="entry name" value="HAD-like_sf"/>
</dbReference>
<dbReference type="InterPro" id="IPR010021">
    <property type="entry name" value="PGPP1/Gep4"/>
</dbReference>
<sequence length="176" mass="19746">MDKTALLMPKYRFKSVLDVRPEDLRKMGARAVGLDIDNTLAPDGTMKFLAGAEQWVREIQAAGFPVILISNGTILRVAPIAKRFSLPYVSLSMKPRPRGLLRAAKRLGVPVTQLAMLGDQLFSDVLAANRCGAIAVRIDPIPMKSLYPLYYKWKEKREQPILEAFEKLHGYGVYED</sequence>
<reference evidence="1" key="2">
    <citation type="journal article" date="2021" name="PeerJ">
        <title>Extensive microbial diversity within the chicken gut microbiome revealed by metagenomics and culture.</title>
        <authorList>
            <person name="Gilroy R."/>
            <person name="Ravi A."/>
            <person name="Getino M."/>
            <person name="Pursley I."/>
            <person name="Horton D.L."/>
            <person name="Alikhan N.F."/>
            <person name="Baker D."/>
            <person name="Gharbi K."/>
            <person name="Hall N."/>
            <person name="Watson M."/>
            <person name="Adriaenssens E.M."/>
            <person name="Foster-Nyarko E."/>
            <person name="Jarju S."/>
            <person name="Secka A."/>
            <person name="Antonio M."/>
            <person name="Oren A."/>
            <person name="Chaudhuri R.R."/>
            <person name="La Ragione R."/>
            <person name="Hildebrand F."/>
            <person name="Pallen M.J."/>
        </authorList>
    </citation>
    <scope>NUCLEOTIDE SEQUENCE</scope>
    <source>
        <strain evidence="1">ChiGjej1B1-19959</strain>
    </source>
</reference>
<dbReference type="InterPro" id="IPR006549">
    <property type="entry name" value="HAD-SF_hydro_IIIA"/>
</dbReference>
<dbReference type="Gene3D" id="3.40.50.1000">
    <property type="entry name" value="HAD superfamily/HAD-like"/>
    <property type="match status" value="1"/>
</dbReference>
<gene>
    <name evidence="1" type="ORF">IAC53_02510</name>
</gene>
<dbReference type="AlphaFoldDB" id="A0A9D1IE93"/>
<protein>
    <submittedName>
        <fullName evidence="1">YqeG family HAD IIIA-type phosphatase</fullName>
    </submittedName>
</protein>
<accession>A0A9D1IE93</accession>
<dbReference type="GO" id="GO:0008962">
    <property type="term" value="F:phosphatidylglycerophosphatase activity"/>
    <property type="evidence" value="ECO:0007669"/>
    <property type="project" value="InterPro"/>
</dbReference>
<reference evidence="1" key="1">
    <citation type="submission" date="2020-10" db="EMBL/GenBank/DDBJ databases">
        <authorList>
            <person name="Gilroy R."/>
        </authorList>
    </citation>
    <scope>NUCLEOTIDE SEQUENCE</scope>
    <source>
        <strain evidence="1">ChiGjej1B1-19959</strain>
    </source>
</reference>
<evidence type="ECO:0000313" key="2">
    <source>
        <dbReference type="Proteomes" id="UP000824071"/>
    </source>
</evidence>
<dbReference type="SUPFAM" id="SSF56784">
    <property type="entry name" value="HAD-like"/>
    <property type="match status" value="1"/>
</dbReference>
<name>A0A9D1IE93_9FIRM</name>
<dbReference type="InterPro" id="IPR023214">
    <property type="entry name" value="HAD_sf"/>
</dbReference>
<organism evidence="1 2">
    <name type="scientific">Candidatus Fimenecus excrementigallinarum</name>
    <dbReference type="NCBI Taxonomy" id="2840816"/>
    <lineage>
        <taxon>Bacteria</taxon>
        <taxon>Bacillati</taxon>
        <taxon>Bacillota</taxon>
        <taxon>Clostridia</taxon>
        <taxon>Candidatus Fimenecus</taxon>
    </lineage>
</organism>
<proteinExistence type="predicted"/>
<evidence type="ECO:0000313" key="1">
    <source>
        <dbReference type="EMBL" id="HIU35463.1"/>
    </source>
</evidence>
<comment type="caution">
    <text evidence="1">The sequence shown here is derived from an EMBL/GenBank/DDBJ whole genome shotgun (WGS) entry which is preliminary data.</text>
</comment>
<dbReference type="NCBIfam" id="TIGR01668">
    <property type="entry name" value="YqeG_hyp_ppase"/>
    <property type="match status" value="1"/>
</dbReference>
<dbReference type="NCBIfam" id="TIGR01662">
    <property type="entry name" value="HAD-SF-IIIA"/>
    <property type="match status" value="1"/>
</dbReference>
<dbReference type="Proteomes" id="UP000824071">
    <property type="component" value="Unassembled WGS sequence"/>
</dbReference>
<dbReference type="Pfam" id="PF00702">
    <property type="entry name" value="Hydrolase"/>
    <property type="match status" value="1"/>
</dbReference>